<accession>A0ABR4LYP4</accession>
<dbReference type="InterPro" id="IPR032805">
    <property type="entry name" value="Wax_synthase_dom"/>
</dbReference>
<evidence type="ECO:0000256" key="5">
    <source>
        <dbReference type="ARBA" id="ARBA00022989"/>
    </source>
</evidence>
<evidence type="ECO:0000256" key="1">
    <source>
        <dbReference type="ARBA" id="ARBA00004141"/>
    </source>
</evidence>
<keyword evidence="4" id="KW-0812">Transmembrane</keyword>
<comment type="similarity">
    <text evidence="2">Belongs to the wax synthase family.</text>
</comment>
<evidence type="ECO:0000256" key="6">
    <source>
        <dbReference type="ARBA" id="ARBA00023136"/>
    </source>
</evidence>
<dbReference type="EMBL" id="JBFXLQ010000009">
    <property type="protein sequence ID" value="KAL2869625.1"/>
    <property type="molecule type" value="Genomic_DNA"/>
</dbReference>
<evidence type="ECO:0000256" key="2">
    <source>
        <dbReference type="ARBA" id="ARBA00007282"/>
    </source>
</evidence>
<dbReference type="PANTHER" id="PTHR31595:SF27">
    <property type="entry name" value="WAX SYNTHASE DOMAIN-CONTAINING PROTEIN-RELATED"/>
    <property type="match status" value="1"/>
</dbReference>
<dbReference type="GO" id="GO:0016740">
    <property type="term" value="F:transferase activity"/>
    <property type="evidence" value="ECO:0007669"/>
    <property type="project" value="UniProtKB-KW"/>
</dbReference>
<dbReference type="RefSeq" id="XP_070888604.1">
    <property type="nucleotide sequence ID" value="XM_071030975.1"/>
</dbReference>
<keyword evidence="9" id="KW-1185">Reference proteome</keyword>
<comment type="subcellular location">
    <subcellularLocation>
        <location evidence="1">Membrane</location>
        <topology evidence="1">Multi-pass membrane protein</topology>
    </subcellularLocation>
</comment>
<evidence type="ECO:0000256" key="4">
    <source>
        <dbReference type="ARBA" id="ARBA00022692"/>
    </source>
</evidence>
<evidence type="ECO:0000313" key="8">
    <source>
        <dbReference type="EMBL" id="KAL2869625.1"/>
    </source>
</evidence>
<dbReference type="PANTHER" id="PTHR31595">
    <property type="entry name" value="LONG-CHAIN-ALCOHOL O-FATTY-ACYLTRANSFERASE 3-RELATED"/>
    <property type="match status" value="1"/>
</dbReference>
<dbReference type="Proteomes" id="UP001610432">
    <property type="component" value="Unassembled WGS sequence"/>
</dbReference>
<proteinExistence type="inferred from homology"/>
<gene>
    <name evidence="8" type="ORF">BJX67DRAFT_370816</name>
</gene>
<name>A0ABR4LYP4_9EURO</name>
<evidence type="ECO:0000256" key="3">
    <source>
        <dbReference type="ARBA" id="ARBA00022679"/>
    </source>
</evidence>
<dbReference type="GeneID" id="98146047"/>
<evidence type="ECO:0000259" key="7">
    <source>
        <dbReference type="Pfam" id="PF13813"/>
    </source>
</evidence>
<organism evidence="8 9">
    <name type="scientific">Aspergillus lucknowensis</name>
    <dbReference type="NCBI Taxonomy" id="176173"/>
    <lineage>
        <taxon>Eukaryota</taxon>
        <taxon>Fungi</taxon>
        <taxon>Dikarya</taxon>
        <taxon>Ascomycota</taxon>
        <taxon>Pezizomycotina</taxon>
        <taxon>Eurotiomycetes</taxon>
        <taxon>Eurotiomycetidae</taxon>
        <taxon>Eurotiales</taxon>
        <taxon>Aspergillaceae</taxon>
        <taxon>Aspergillus</taxon>
        <taxon>Aspergillus subgen. Nidulantes</taxon>
    </lineage>
</organism>
<keyword evidence="5" id="KW-1133">Transmembrane helix</keyword>
<comment type="caution">
    <text evidence="8">The sequence shown here is derived from an EMBL/GenBank/DDBJ whole genome shotgun (WGS) entry which is preliminary data.</text>
</comment>
<dbReference type="InterPro" id="IPR044851">
    <property type="entry name" value="Wax_synthase"/>
</dbReference>
<reference evidence="8 9" key="1">
    <citation type="submission" date="2024-07" db="EMBL/GenBank/DDBJ databases">
        <title>Section-level genome sequencing and comparative genomics of Aspergillus sections Usti and Cavernicolus.</title>
        <authorList>
            <consortium name="Lawrence Berkeley National Laboratory"/>
            <person name="Nybo J.L."/>
            <person name="Vesth T.C."/>
            <person name="Theobald S."/>
            <person name="Frisvad J.C."/>
            <person name="Larsen T.O."/>
            <person name="Kjaerboelling I."/>
            <person name="Rothschild-Mancinelli K."/>
            <person name="Lyhne E.K."/>
            <person name="Kogle M.E."/>
            <person name="Barry K."/>
            <person name="Clum A."/>
            <person name="Na H."/>
            <person name="Ledsgaard L."/>
            <person name="Lin J."/>
            <person name="Lipzen A."/>
            <person name="Kuo A."/>
            <person name="Riley R."/>
            <person name="Mondo S."/>
            <person name="Labutti K."/>
            <person name="Haridas S."/>
            <person name="Pangalinan J."/>
            <person name="Salamov A.A."/>
            <person name="Simmons B.A."/>
            <person name="Magnuson J.K."/>
            <person name="Chen J."/>
            <person name="Drula E."/>
            <person name="Henrissat B."/>
            <person name="Wiebenga A."/>
            <person name="Lubbers R.J."/>
            <person name="Gomes A.C."/>
            <person name="Macurrencykelacurrency M.R."/>
            <person name="Stajich J."/>
            <person name="Grigoriev I.V."/>
            <person name="Mortensen U.H."/>
            <person name="De Vries R.P."/>
            <person name="Baker S.E."/>
            <person name="Andersen M.R."/>
        </authorList>
    </citation>
    <scope>NUCLEOTIDE SEQUENCE [LARGE SCALE GENOMIC DNA]</scope>
    <source>
        <strain evidence="8 9">CBS 449.75</strain>
    </source>
</reference>
<evidence type="ECO:0000313" key="9">
    <source>
        <dbReference type="Proteomes" id="UP001610432"/>
    </source>
</evidence>
<sequence>MPTTGPFRRALYILTTLRGIDTSYEVRNIKRGGESSESRARFLLHTIVIIAAKYLVLDLMTFQPPSQEDTHRMFGEGKEYLLFRPVSLPPPTMQDILTNLGVTLLGWGPIGSWFIEVHYLILSVVSVGLGFSLPHQWPPLFGSITDAHTLRRFWANFWHQLFRWPMEGLSSFLGRDVLRLPRPSLVERYLKITLVFAISSCLHLAIDGRAGIMHPQSGALRCFLLQPVGIILEDGAQALYRRLRGDAPASNWTRAVGYIWTWTFLSLVAPMYNFPLFRYQDPARNGVPVPVLKPVMEYFRMQG</sequence>
<protein>
    <submittedName>
        <fullName evidence="8">Membrane bound O-acyl transferase family-domain-containing protein</fullName>
    </submittedName>
</protein>
<keyword evidence="3 8" id="KW-0808">Transferase</keyword>
<keyword evidence="6" id="KW-0472">Membrane</keyword>
<feature type="domain" description="Wax synthase" evidence="7">
    <location>
        <begin position="137"/>
        <end position="225"/>
    </location>
</feature>
<dbReference type="Pfam" id="PF13813">
    <property type="entry name" value="MBOAT_2"/>
    <property type="match status" value="1"/>
</dbReference>